<dbReference type="EMBL" id="JRJU01000023">
    <property type="protein sequence ID" value="KHF39143.1"/>
    <property type="molecule type" value="Genomic_DNA"/>
</dbReference>
<dbReference type="AlphaFoldDB" id="A0A0B0I9D4"/>
<gene>
    <name evidence="1" type="ORF">LQ50_17090</name>
</gene>
<evidence type="ECO:0000313" key="2">
    <source>
        <dbReference type="Proteomes" id="UP000030832"/>
    </source>
</evidence>
<dbReference type="OrthoDB" id="2720707at2"/>
<sequence>MTKTYKAVTYDVCEHNDLYEDMNEYFIDSPEKIDEKIRELAKQDVAPLVKLYELDTRNEFQLIDEYKFKDYDCGCLSKARP</sequence>
<proteinExistence type="predicted"/>
<dbReference type="eggNOG" id="ENOG5031V4F">
    <property type="taxonomic scope" value="Bacteria"/>
</dbReference>
<keyword evidence="2" id="KW-1185">Reference proteome</keyword>
<dbReference type="RefSeq" id="WP_034631220.1">
    <property type="nucleotide sequence ID" value="NZ_JRJU01000023.1"/>
</dbReference>
<protein>
    <submittedName>
        <fullName evidence="1">Uncharacterized protein</fullName>
    </submittedName>
</protein>
<evidence type="ECO:0000313" key="1">
    <source>
        <dbReference type="EMBL" id="KHF39143.1"/>
    </source>
</evidence>
<dbReference type="Proteomes" id="UP000030832">
    <property type="component" value="Unassembled WGS sequence"/>
</dbReference>
<organism evidence="1 2">
    <name type="scientific">Halalkalibacter okhensis</name>
    <dbReference type="NCBI Taxonomy" id="333138"/>
    <lineage>
        <taxon>Bacteria</taxon>
        <taxon>Bacillati</taxon>
        <taxon>Bacillota</taxon>
        <taxon>Bacilli</taxon>
        <taxon>Bacillales</taxon>
        <taxon>Bacillaceae</taxon>
        <taxon>Halalkalibacter</taxon>
    </lineage>
</organism>
<accession>A0A0B0I9D4</accession>
<comment type="caution">
    <text evidence="1">The sequence shown here is derived from an EMBL/GenBank/DDBJ whole genome shotgun (WGS) entry which is preliminary data.</text>
</comment>
<reference evidence="1 2" key="1">
    <citation type="submission" date="2014-09" db="EMBL/GenBank/DDBJ databases">
        <title>Genome sequencing and annotation of Bacillus Okhensis strain Kh10-101T.</title>
        <authorList>
            <person name="Prakash J.S."/>
        </authorList>
    </citation>
    <scope>NUCLEOTIDE SEQUENCE [LARGE SCALE GENOMIC DNA]</scope>
    <source>
        <strain evidence="2">Kh10-101T</strain>
    </source>
</reference>
<name>A0A0B0I9D4_9BACI</name>